<evidence type="ECO:0000313" key="6">
    <source>
        <dbReference type="EMBL" id="RKO87363.1"/>
    </source>
</evidence>
<feature type="domain" description="Peptidase A1" evidence="5">
    <location>
        <begin position="1"/>
        <end position="198"/>
    </location>
</feature>
<reference evidence="7" key="1">
    <citation type="journal article" date="2018" name="Nat. Microbiol.">
        <title>Leveraging single-cell genomics to expand the fungal tree of life.</title>
        <authorList>
            <person name="Ahrendt S.R."/>
            <person name="Quandt C.A."/>
            <person name="Ciobanu D."/>
            <person name="Clum A."/>
            <person name="Salamov A."/>
            <person name="Andreopoulos B."/>
            <person name="Cheng J.F."/>
            <person name="Woyke T."/>
            <person name="Pelin A."/>
            <person name="Henrissat B."/>
            <person name="Reynolds N.K."/>
            <person name="Benny G.L."/>
            <person name="Smith M.E."/>
            <person name="James T.Y."/>
            <person name="Grigoriev I.V."/>
        </authorList>
    </citation>
    <scope>NUCLEOTIDE SEQUENCE [LARGE SCALE GENOMIC DNA]</scope>
</reference>
<dbReference type="PANTHER" id="PTHR47966:SF51">
    <property type="entry name" value="BETA-SITE APP-CLEAVING ENZYME, ISOFORM A-RELATED"/>
    <property type="match status" value="1"/>
</dbReference>
<dbReference type="PROSITE" id="PS00141">
    <property type="entry name" value="ASP_PROTEASE"/>
    <property type="match status" value="1"/>
</dbReference>
<dbReference type="Proteomes" id="UP000269721">
    <property type="component" value="Unassembled WGS sequence"/>
</dbReference>
<dbReference type="AlphaFoldDB" id="A0A4P9W7J5"/>
<dbReference type="InterPro" id="IPR033121">
    <property type="entry name" value="PEPTIDASE_A1"/>
</dbReference>
<dbReference type="Gene3D" id="2.40.70.10">
    <property type="entry name" value="Acid Proteases"/>
    <property type="match status" value="1"/>
</dbReference>
<dbReference type="GO" id="GO:0004190">
    <property type="term" value="F:aspartic-type endopeptidase activity"/>
    <property type="evidence" value="ECO:0007669"/>
    <property type="project" value="UniProtKB-KW"/>
</dbReference>
<dbReference type="OrthoDB" id="2747330at2759"/>
<dbReference type="PROSITE" id="PS51767">
    <property type="entry name" value="PEPTIDASE_A1"/>
    <property type="match status" value="1"/>
</dbReference>
<evidence type="ECO:0000256" key="2">
    <source>
        <dbReference type="ARBA" id="ARBA00022750"/>
    </source>
</evidence>
<dbReference type="InterPro" id="IPR021109">
    <property type="entry name" value="Peptidase_aspartic_dom_sf"/>
</dbReference>
<evidence type="ECO:0000256" key="4">
    <source>
        <dbReference type="RuleBase" id="RU000454"/>
    </source>
</evidence>
<gene>
    <name evidence="6" type="ORF">BDK51DRAFT_23428</name>
</gene>
<keyword evidence="4" id="KW-0645">Protease</keyword>
<dbReference type="Pfam" id="PF00026">
    <property type="entry name" value="Asp"/>
    <property type="match status" value="1"/>
</dbReference>
<dbReference type="InterPro" id="IPR001969">
    <property type="entry name" value="Aspartic_peptidase_AS"/>
</dbReference>
<evidence type="ECO:0000256" key="3">
    <source>
        <dbReference type="PIRSR" id="PIRSR601461-2"/>
    </source>
</evidence>
<sequence length="198" mass="20899">MSRIPGISHNYSVLDQIGRLSSFGFYLSFAAGGDDGEFTVNGFDSRRFRGPLNYEPVDSSSGYWQFSVAQGSFTAGDRSGDFGAINTAIADTGTSLVILPTPMAKSIWKGTGAHANPDGTASIDCNAQPPNVVFTFSNTPYAVPSSAYILPNGDGTCISGFSGGADPSDQDPNPPAIFGDVFLRVWYSHFDVNNSQVG</sequence>
<name>A0A4P9W7J5_9FUNG</name>
<accession>A0A4P9W7J5</accession>
<organism evidence="6 7">
    <name type="scientific">Blyttiomyces helicus</name>
    <dbReference type="NCBI Taxonomy" id="388810"/>
    <lineage>
        <taxon>Eukaryota</taxon>
        <taxon>Fungi</taxon>
        <taxon>Fungi incertae sedis</taxon>
        <taxon>Chytridiomycota</taxon>
        <taxon>Chytridiomycota incertae sedis</taxon>
        <taxon>Chytridiomycetes</taxon>
        <taxon>Chytridiomycetes incertae sedis</taxon>
        <taxon>Blyttiomyces</taxon>
    </lineage>
</organism>
<dbReference type="SUPFAM" id="SSF50630">
    <property type="entry name" value="Acid proteases"/>
    <property type="match status" value="1"/>
</dbReference>
<feature type="non-terminal residue" evidence="6">
    <location>
        <position position="198"/>
    </location>
</feature>
<keyword evidence="2 4" id="KW-0064">Aspartyl protease</keyword>
<keyword evidence="7" id="KW-1185">Reference proteome</keyword>
<comment type="similarity">
    <text evidence="1 4">Belongs to the peptidase A1 family.</text>
</comment>
<dbReference type="GO" id="GO:0006508">
    <property type="term" value="P:proteolysis"/>
    <property type="evidence" value="ECO:0007669"/>
    <property type="project" value="UniProtKB-KW"/>
</dbReference>
<keyword evidence="3" id="KW-1015">Disulfide bond</keyword>
<protein>
    <submittedName>
        <fullName evidence="6">Aspartic peptidase domain-containing protein</fullName>
    </submittedName>
</protein>
<evidence type="ECO:0000259" key="5">
    <source>
        <dbReference type="PROSITE" id="PS51767"/>
    </source>
</evidence>
<dbReference type="PRINTS" id="PR00792">
    <property type="entry name" value="PEPSIN"/>
</dbReference>
<evidence type="ECO:0000313" key="7">
    <source>
        <dbReference type="Proteomes" id="UP000269721"/>
    </source>
</evidence>
<dbReference type="PANTHER" id="PTHR47966">
    <property type="entry name" value="BETA-SITE APP-CLEAVING ENZYME, ISOFORM A-RELATED"/>
    <property type="match status" value="1"/>
</dbReference>
<feature type="disulfide bond" evidence="3">
    <location>
        <begin position="125"/>
        <end position="157"/>
    </location>
</feature>
<dbReference type="EMBL" id="KZ997477">
    <property type="protein sequence ID" value="RKO87363.1"/>
    <property type="molecule type" value="Genomic_DNA"/>
</dbReference>
<dbReference type="InterPro" id="IPR001461">
    <property type="entry name" value="Aspartic_peptidase_A1"/>
</dbReference>
<proteinExistence type="inferred from homology"/>
<evidence type="ECO:0000256" key="1">
    <source>
        <dbReference type="ARBA" id="ARBA00007447"/>
    </source>
</evidence>
<keyword evidence="4" id="KW-0378">Hydrolase</keyword>